<dbReference type="RefSeq" id="XP_056577777.1">
    <property type="nucleotide sequence ID" value="XM_056721527.1"/>
</dbReference>
<evidence type="ECO:0000256" key="1">
    <source>
        <dbReference type="SAM" id="SignalP"/>
    </source>
</evidence>
<dbReference type="Proteomes" id="UP001147752">
    <property type="component" value="Unassembled WGS sequence"/>
</dbReference>
<evidence type="ECO:0000313" key="2">
    <source>
        <dbReference type="EMBL" id="KAJ5371791.1"/>
    </source>
</evidence>
<evidence type="ECO:0008006" key="4">
    <source>
        <dbReference type="Google" id="ProtNLM"/>
    </source>
</evidence>
<keyword evidence="1" id="KW-0732">Signal</keyword>
<reference evidence="2" key="1">
    <citation type="submission" date="2022-12" db="EMBL/GenBank/DDBJ databases">
        <authorList>
            <person name="Petersen C."/>
        </authorList>
    </citation>
    <scope>NUCLEOTIDE SEQUENCE</scope>
    <source>
        <strain evidence="2">IBT 3081</strain>
    </source>
</reference>
<dbReference type="GeneID" id="81460710"/>
<comment type="caution">
    <text evidence="2">The sequence shown here is derived from an EMBL/GenBank/DDBJ whole genome shotgun (WGS) entry which is preliminary data.</text>
</comment>
<proteinExistence type="predicted"/>
<reference evidence="2" key="2">
    <citation type="journal article" date="2023" name="IMA Fungus">
        <title>Comparative genomic study of the Penicillium genus elucidates a diverse pangenome and 15 lateral gene transfer events.</title>
        <authorList>
            <person name="Petersen C."/>
            <person name="Sorensen T."/>
            <person name="Nielsen M.R."/>
            <person name="Sondergaard T.E."/>
            <person name="Sorensen J.L."/>
            <person name="Fitzpatrick D.A."/>
            <person name="Frisvad J.C."/>
            <person name="Nielsen K.L."/>
        </authorList>
    </citation>
    <scope>NUCLEOTIDE SEQUENCE</scope>
    <source>
        <strain evidence="2">IBT 3081</strain>
    </source>
</reference>
<name>A0A9W9S4C9_9EURO</name>
<sequence length="89" mass="9904">MKSLLLLVLLYIPFSSATCAFLGGQRCKKAGGSVNGDYERTLDICNDVHSDMCYCVKKSEDYCTAYNSTEANEFDQECTSQVGWTTFNC</sequence>
<dbReference type="EMBL" id="JAPZBT010000002">
    <property type="protein sequence ID" value="KAJ5371791.1"/>
    <property type="molecule type" value="Genomic_DNA"/>
</dbReference>
<protein>
    <recommendedName>
        <fullName evidence="4">Extracellular membrane protein CFEM domain-containing protein</fullName>
    </recommendedName>
</protein>
<feature type="chain" id="PRO_5040894167" description="Extracellular membrane protein CFEM domain-containing protein" evidence="1">
    <location>
        <begin position="18"/>
        <end position="89"/>
    </location>
</feature>
<dbReference type="AlphaFoldDB" id="A0A9W9S4C9"/>
<accession>A0A9W9S4C9</accession>
<evidence type="ECO:0000313" key="3">
    <source>
        <dbReference type="Proteomes" id="UP001147752"/>
    </source>
</evidence>
<feature type="signal peptide" evidence="1">
    <location>
        <begin position="1"/>
        <end position="17"/>
    </location>
</feature>
<keyword evidence="3" id="KW-1185">Reference proteome</keyword>
<gene>
    <name evidence="2" type="ORF">N7517_003797</name>
</gene>
<organism evidence="2 3">
    <name type="scientific">Penicillium concentricum</name>
    <dbReference type="NCBI Taxonomy" id="293559"/>
    <lineage>
        <taxon>Eukaryota</taxon>
        <taxon>Fungi</taxon>
        <taxon>Dikarya</taxon>
        <taxon>Ascomycota</taxon>
        <taxon>Pezizomycotina</taxon>
        <taxon>Eurotiomycetes</taxon>
        <taxon>Eurotiomycetidae</taxon>
        <taxon>Eurotiales</taxon>
        <taxon>Aspergillaceae</taxon>
        <taxon>Penicillium</taxon>
    </lineage>
</organism>